<keyword evidence="3" id="KW-0808">Transferase</keyword>
<keyword evidence="4 7" id="KW-0547">Nucleotide-binding</keyword>
<feature type="compositionally biased region" description="Basic and acidic residues" evidence="8">
    <location>
        <begin position="280"/>
        <end position="289"/>
    </location>
</feature>
<dbReference type="Pfam" id="PF00069">
    <property type="entry name" value="Pkinase"/>
    <property type="match status" value="1"/>
</dbReference>
<feature type="region of interest" description="Disordered" evidence="8">
    <location>
        <begin position="274"/>
        <end position="546"/>
    </location>
</feature>
<evidence type="ECO:0000313" key="12">
    <source>
        <dbReference type="Proteomes" id="UP001501666"/>
    </source>
</evidence>
<evidence type="ECO:0000256" key="9">
    <source>
        <dbReference type="SAM" id="Phobius"/>
    </source>
</evidence>
<feature type="transmembrane region" description="Helical" evidence="9">
    <location>
        <begin position="564"/>
        <end position="588"/>
    </location>
</feature>
<dbReference type="Gene3D" id="1.10.510.10">
    <property type="entry name" value="Transferase(Phosphotransferase) domain 1"/>
    <property type="match status" value="1"/>
</dbReference>
<keyword evidence="5" id="KW-0418">Kinase</keyword>
<protein>
    <recommendedName>
        <fullName evidence="1">non-specific serine/threonine protein kinase</fullName>
        <ecNumber evidence="1">2.7.11.1</ecNumber>
    </recommendedName>
</protein>
<evidence type="ECO:0000256" key="3">
    <source>
        <dbReference type="ARBA" id="ARBA00022679"/>
    </source>
</evidence>
<dbReference type="PROSITE" id="PS50011">
    <property type="entry name" value="PROTEIN_KINASE_DOM"/>
    <property type="match status" value="1"/>
</dbReference>
<evidence type="ECO:0000256" key="4">
    <source>
        <dbReference type="ARBA" id="ARBA00022741"/>
    </source>
</evidence>
<keyword evidence="2" id="KW-0723">Serine/threonine-protein kinase</keyword>
<keyword evidence="9" id="KW-1133">Transmembrane helix</keyword>
<reference evidence="11 12" key="1">
    <citation type="journal article" date="2019" name="Int. J. Syst. Evol. Microbiol.">
        <title>The Global Catalogue of Microorganisms (GCM) 10K type strain sequencing project: providing services to taxonomists for standard genome sequencing and annotation.</title>
        <authorList>
            <consortium name="The Broad Institute Genomics Platform"/>
            <consortium name="The Broad Institute Genome Sequencing Center for Infectious Disease"/>
            <person name="Wu L."/>
            <person name="Ma J."/>
        </authorList>
    </citation>
    <scope>NUCLEOTIDE SEQUENCE [LARGE SCALE GENOMIC DNA]</scope>
    <source>
        <strain evidence="11 12">JCM 6835</strain>
    </source>
</reference>
<feature type="compositionally biased region" description="Gly residues" evidence="8">
    <location>
        <begin position="448"/>
        <end position="492"/>
    </location>
</feature>
<comment type="caution">
    <text evidence="11">The sequence shown here is derived from an EMBL/GenBank/DDBJ whole genome shotgun (WGS) entry which is preliminary data.</text>
</comment>
<dbReference type="PROSITE" id="PS00108">
    <property type="entry name" value="PROTEIN_KINASE_ST"/>
    <property type="match status" value="1"/>
</dbReference>
<gene>
    <name evidence="11" type="ORF">GCM10010412_019890</name>
</gene>
<keyword evidence="9" id="KW-0812">Transmembrane</keyword>
<feature type="compositionally biased region" description="Gly residues" evidence="8">
    <location>
        <begin position="375"/>
        <end position="393"/>
    </location>
</feature>
<dbReference type="Proteomes" id="UP001501666">
    <property type="component" value="Unassembled WGS sequence"/>
</dbReference>
<evidence type="ECO:0000313" key="11">
    <source>
        <dbReference type="EMBL" id="GAA2652669.1"/>
    </source>
</evidence>
<dbReference type="EMBL" id="BAAATE010000004">
    <property type="protein sequence ID" value="GAA2652669.1"/>
    <property type="molecule type" value="Genomic_DNA"/>
</dbReference>
<feature type="compositionally biased region" description="Polar residues" evidence="8">
    <location>
        <begin position="304"/>
        <end position="316"/>
    </location>
</feature>
<dbReference type="EC" id="2.7.11.1" evidence="1"/>
<evidence type="ECO:0000256" key="5">
    <source>
        <dbReference type="ARBA" id="ARBA00022777"/>
    </source>
</evidence>
<evidence type="ECO:0000256" key="7">
    <source>
        <dbReference type="PROSITE-ProRule" id="PRU10141"/>
    </source>
</evidence>
<dbReference type="InterPro" id="IPR008271">
    <property type="entry name" value="Ser/Thr_kinase_AS"/>
</dbReference>
<evidence type="ECO:0000259" key="10">
    <source>
        <dbReference type="PROSITE" id="PS50011"/>
    </source>
</evidence>
<organism evidence="11 12">
    <name type="scientific">Nonomuraea recticatena</name>
    <dbReference type="NCBI Taxonomy" id="46178"/>
    <lineage>
        <taxon>Bacteria</taxon>
        <taxon>Bacillati</taxon>
        <taxon>Actinomycetota</taxon>
        <taxon>Actinomycetes</taxon>
        <taxon>Streptosporangiales</taxon>
        <taxon>Streptosporangiaceae</taxon>
        <taxon>Nonomuraea</taxon>
    </lineage>
</organism>
<dbReference type="PANTHER" id="PTHR43289:SF6">
    <property type="entry name" value="SERINE_THREONINE-PROTEIN KINASE NEKL-3"/>
    <property type="match status" value="1"/>
</dbReference>
<dbReference type="CDD" id="cd14014">
    <property type="entry name" value="STKc_PknB_like"/>
    <property type="match status" value="1"/>
</dbReference>
<dbReference type="InterPro" id="IPR000719">
    <property type="entry name" value="Prot_kinase_dom"/>
</dbReference>
<keyword evidence="6 7" id="KW-0067">ATP-binding</keyword>
<feature type="binding site" evidence="7">
    <location>
        <position position="42"/>
    </location>
    <ligand>
        <name>ATP</name>
        <dbReference type="ChEBI" id="CHEBI:30616"/>
    </ligand>
</feature>
<evidence type="ECO:0000256" key="8">
    <source>
        <dbReference type="SAM" id="MobiDB-lite"/>
    </source>
</evidence>
<dbReference type="InterPro" id="IPR011009">
    <property type="entry name" value="Kinase-like_dom_sf"/>
</dbReference>
<dbReference type="SUPFAM" id="SSF56112">
    <property type="entry name" value="Protein kinase-like (PK-like)"/>
    <property type="match status" value="1"/>
</dbReference>
<accession>A0ABN3RI50</accession>
<dbReference type="PANTHER" id="PTHR43289">
    <property type="entry name" value="MITOGEN-ACTIVATED PROTEIN KINASE KINASE KINASE 20-RELATED"/>
    <property type="match status" value="1"/>
</dbReference>
<feature type="compositionally biased region" description="Low complexity" evidence="8">
    <location>
        <begin position="356"/>
        <end position="374"/>
    </location>
</feature>
<keyword evidence="9" id="KW-0472">Membrane</keyword>
<sequence length="590" mass="59718">MPEQQKRLLAERYELITPIGRGTMGTVWRAHDRALGREVAIKEIRQDPGLTEEQRAELRERMVREGRTAARISHPSVASIHDVLIQDNSPWIIMELVEARSMEQVIEEEGPLPPRLVAEIGVDLLGALRAAHGQGVTHRDVKPGNVLITENGRVVLTDFGIAKAEGDTRLTKTGMVIGSPGYTAPERARGEYTGPESDIWSLGATLYFAVEGRPAYERATVAETLAALMTENVDAPTQAGPLRPVLEGMLHKDHRQRLTAATTETMLRMVADTPTSDIPKVMEDFDPDRTMTVQRPKPSEQDDQSAIVTSRLSIPSTGLPGKPVYPPPAAASGPGTAGPGRPDGPGTPGGPGRPQGSGAFAGPPSGAGAFSGPPAQGGAGAFGAPAGPGGPGAFSGPANADTRPSGSNQRPAGPDQRPGPGGPGGPHGQAGPPTPPAPPHGPQPGPQAGHGGPTGHPGPGGPGHGGPGHGGPGHGGPGHGGPGGQPGAGRSGYAGPQGALPYNGGPGAPGDTVAHRAPGGPGTPVPAAPPRGYGSDHPDRQPGLGTDLFAIAGQSAQEKEGNRAGVLILIGVAIVALAVIAILVISAVSG</sequence>
<dbReference type="Gene3D" id="3.30.200.20">
    <property type="entry name" value="Phosphorylase Kinase, domain 1"/>
    <property type="match status" value="1"/>
</dbReference>
<dbReference type="SMART" id="SM00220">
    <property type="entry name" value="S_TKc"/>
    <property type="match status" value="1"/>
</dbReference>
<dbReference type="InterPro" id="IPR017441">
    <property type="entry name" value="Protein_kinase_ATP_BS"/>
</dbReference>
<proteinExistence type="predicted"/>
<dbReference type="RefSeq" id="WP_346145222.1">
    <property type="nucleotide sequence ID" value="NZ_BAAATE010000004.1"/>
</dbReference>
<feature type="domain" description="Protein kinase" evidence="10">
    <location>
        <begin position="13"/>
        <end position="267"/>
    </location>
</feature>
<evidence type="ECO:0000256" key="1">
    <source>
        <dbReference type="ARBA" id="ARBA00012513"/>
    </source>
</evidence>
<keyword evidence="12" id="KW-1185">Reference proteome</keyword>
<name>A0ABN3RI50_9ACTN</name>
<evidence type="ECO:0000256" key="6">
    <source>
        <dbReference type="ARBA" id="ARBA00022840"/>
    </source>
</evidence>
<evidence type="ECO:0000256" key="2">
    <source>
        <dbReference type="ARBA" id="ARBA00022527"/>
    </source>
</evidence>
<dbReference type="PROSITE" id="PS00107">
    <property type="entry name" value="PROTEIN_KINASE_ATP"/>
    <property type="match status" value="1"/>
</dbReference>
<feature type="compositionally biased region" description="Pro residues" evidence="8">
    <location>
        <begin position="432"/>
        <end position="445"/>
    </location>
</feature>
<feature type="compositionally biased region" description="Gly residues" evidence="8">
    <location>
        <begin position="335"/>
        <end position="355"/>
    </location>
</feature>